<keyword evidence="2" id="KW-1185">Reference proteome</keyword>
<name>A0A7X0D8P9_9ACTN</name>
<reference evidence="1 2" key="1">
    <citation type="submission" date="2020-08" db="EMBL/GenBank/DDBJ databases">
        <title>Sequencing the genomes of 1000 actinobacteria strains.</title>
        <authorList>
            <person name="Klenk H.-P."/>
        </authorList>
    </citation>
    <scope>NUCLEOTIDE SEQUENCE [LARGE SCALE GENOMIC DNA]</scope>
    <source>
        <strain evidence="1 2">DSM 46659</strain>
    </source>
</reference>
<proteinExistence type="predicted"/>
<dbReference type="AlphaFoldDB" id="A0A7X0D8P9"/>
<gene>
    <name evidence="1" type="ORF">HNR23_005041</name>
</gene>
<dbReference type="EMBL" id="JACHDS010000001">
    <property type="protein sequence ID" value="MBB6174981.1"/>
    <property type="molecule type" value="Genomic_DNA"/>
</dbReference>
<protein>
    <recommendedName>
        <fullName evidence="3">Ribosomal protein L7/L12 C-terminal domain-containing protein</fullName>
    </recommendedName>
</protein>
<evidence type="ECO:0008006" key="3">
    <source>
        <dbReference type="Google" id="ProtNLM"/>
    </source>
</evidence>
<accession>A0A7X0D8P9</accession>
<dbReference type="RefSeq" id="WP_184079368.1">
    <property type="nucleotide sequence ID" value="NZ_JACHDS010000001.1"/>
</dbReference>
<evidence type="ECO:0000313" key="1">
    <source>
        <dbReference type="EMBL" id="MBB6174981.1"/>
    </source>
</evidence>
<organism evidence="1 2">
    <name type="scientific">Nocardiopsis mwathae</name>
    <dbReference type="NCBI Taxonomy" id="1472723"/>
    <lineage>
        <taxon>Bacteria</taxon>
        <taxon>Bacillati</taxon>
        <taxon>Actinomycetota</taxon>
        <taxon>Actinomycetes</taxon>
        <taxon>Streptosporangiales</taxon>
        <taxon>Nocardiopsidaceae</taxon>
        <taxon>Nocardiopsis</taxon>
    </lineage>
</organism>
<evidence type="ECO:0000313" key="2">
    <source>
        <dbReference type="Proteomes" id="UP000546642"/>
    </source>
</evidence>
<dbReference type="Proteomes" id="UP000546642">
    <property type="component" value="Unassembled WGS sequence"/>
</dbReference>
<sequence>MSFALMIAALLAAVAVLGMGAFLLGRLAPGGREAACEPGRPAVPRPRPPVGGYTLVDGADEAAALERARELLALGREAEAVRVLRDAAGLDDRQAHDTVARLRGLGRP</sequence>
<comment type="caution">
    <text evidence="1">The sequence shown here is derived from an EMBL/GenBank/DDBJ whole genome shotgun (WGS) entry which is preliminary data.</text>
</comment>